<dbReference type="Proteomes" id="UP001201020">
    <property type="component" value="Chromosome"/>
</dbReference>
<sequence>MKNESFFPTIQSAIDYDNFINWEIRLKREIPFLLQYLRKRTILDIACGSGRHAIALSEKGFRVVGIDYSTNIIKIAKEISRNANNVAFFVIDATNQKLKEFFISKEYKTFDNAIILGNSIANMGSLEKAKKVIENIHSILENKGRFIAQTINKPKKPYFLPLRKLERGIMQRVMFPVSNNQDEHNIELHFKLIDTSNLTYLETKIDKLYMFSAKEFEDLVIKIGFKLIKKFGGFNFEPFSSGETKTVVWVFEKI</sequence>
<dbReference type="EMBL" id="CP084166">
    <property type="protein sequence ID" value="UJG41864.1"/>
    <property type="molecule type" value="Genomic_DNA"/>
</dbReference>
<keyword evidence="2" id="KW-0808">Transferase</keyword>
<dbReference type="GO" id="GO:0008168">
    <property type="term" value="F:methyltransferase activity"/>
    <property type="evidence" value="ECO:0007669"/>
    <property type="project" value="UniProtKB-KW"/>
</dbReference>
<feature type="domain" description="Methyltransferase" evidence="1">
    <location>
        <begin position="41"/>
        <end position="152"/>
    </location>
</feature>
<accession>A0A9Y1FMH0</accession>
<dbReference type="GO" id="GO:0032259">
    <property type="term" value="P:methylation"/>
    <property type="evidence" value="ECO:0007669"/>
    <property type="project" value="UniProtKB-KW"/>
</dbReference>
<reference evidence="2" key="1">
    <citation type="journal article" date="2022" name="Nat. Microbiol.">
        <title>Unique mobile elements and scalable gene flow at the prokaryote-eukaryote boundary revealed by circularized Asgard archaea genomes.</title>
        <authorList>
            <person name="Wu F."/>
            <person name="Speth D.R."/>
            <person name="Philosof A."/>
            <person name="Cremiere A."/>
            <person name="Narayanan A."/>
            <person name="Barco R.A."/>
            <person name="Connon S.A."/>
            <person name="Amend J.P."/>
            <person name="Antoshechkin I.A."/>
            <person name="Orphan V.J."/>
        </authorList>
    </citation>
    <scope>NUCLEOTIDE SEQUENCE</scope>
    <source>
        <strain evidence="2">PM71</strain>
    </source>
</reference>
<evidence type="ECO:0000259" key="1">
    <source>
        <dbReference type="Pfam" id="PF13847"/>
    </source>
</evidence>
<evidence type="ECO:0000313" key="2">
    <source>
        <dbReference type="EMBL" id="UJG41864.1"/>
    </source>
</evidence>
<dbReference type="Pfam" id="PF13847">
    <property type="entry name" value="Methyltransf_31"/>
    <property type="match status" value="1"/>
</dbReference>
<dbReference type="CDD" id="cd02440">
    <property type="entry name" value="AdoMet_MTases"/>
    <property type="match status" value="1"/>
</dbReference>
<dbReference type="SUPFAM" id="SSF53335">
    <property type="entry name" value="S-adenosyl-L-methionine-dependent methyltransferases"/>
    <property type="match status" value="1"/>
</dbReference>
<dbReference type="InterPro" id="IPR025714">
    <property type="entry name" value="Methyltranfer_dom"/>
</dbReference>
<keyword evidence="2" id="KW-0489">Methyltransferase</keyword>
<dbReference type="PANTHER" id="PTHR43861">
    <property type="entry name" value="TRANS-ACONITATE 2-METHYLTRANSFERASE-RELATED"/>
    <property type="match status" value="1"/>
</dbReference>
<dbReference type="Gene3D" id="3.40.50.150">
    <property type="entry name" value="Vaccinia Virus protein VP39"/>
    <property type="match status" value="1"/>
</dbReference>
<name>A0A9Y1FMH0_9ARCH</name>
<gene>
    <name evidence="2" type="ORF">K9W45_05215</name>
</gene>
<dbReference type="AlphaFoldDB" id="A0A9Y1FMH0"/>
<dbReference type="InterPro" id="IPR029063">
    <property type="entry name" value="SAM-dependent_MTases_sf"/>
</dbReference>
<dbReference type="Gene3D" id="2.20.25.110">
    <property type="entry name" value="S-adenosyl-L-methionine-dependent methyltransferases"/>
    <property type="match status" value="1"/>
</dbReference>
<proteinExistence type="predicted"/>
<organism evidence="2">
    <name type="scientific">Candidatus Heimdallarchaeum aukensis</name>
    <dbReference type="NCBI Taxonomy" id="2876573"/>
    <lineage>
        <taxon>Archaea</taxon>
        <taxon>Promethearchaeati</taxon>
        <taxon>Candidatus Heimdallarchaeota</taxon>
        <taxon>Candidatus Heimdallarchaeia (ex Rinke et al. 2021) (nom. nud.)</taxon>
        <taxon>Candidatus Heimdallarchaeales</taxon>
        <taxon>Candidatus Heimdallarchaeaceae</taxon>
        <taxon>Candidatus Heimdallarchaeum</taxon>
    </lineage>
</organism>
<protein>
    <submittedName>
        <fullName evidence="2">Class I SAM-dependent methyltransferase</fullName>
    </submittedName>
</protein>